<feature type="transmembrane region" description="Helical" evidence="1">
    <location>
        <begin position="6"/>
        <end position="23"/>
    </location>
</feature>
<reference evidence="2 3" key="1">
    <citation type="submission" date="2018-02" db="EMBL/GenBank/DDBJ databases">
        <title>Genomic Encyclopedia of Archaeal and Bacterial Type Strains, Phase II (KMG-II): from individual species to whole genera.</title>
        <authorList>
            <person name="Goeker M."/>
        </authorList>
    </citation>
    <scope>NUCLEOTIDE SEQUENCE [LARGE SCALE GENOMIC DNA]</scope>
    <source>
        <strain evidence="2 3">DSM 16809</strain>
    </source>
</reference>
<keyword evidence="1" id="KW-1133">Transmembrane helix</keyword>
<keyword evidence="1" id="KW-0812">Transmembrane</keyword>
<sequence>MDTYLILIIAILFAIAIATYIGVEKIKKKRSSGSKSYQKKLYYQVYFKHFVSNIPD</sequence>
<dbReference type="RefSeq" id="WP_170034560.1">
    <property type="nucleotide sequence ID" value="NZ_MQVW01000024.1"/>
</dbReference>
<keyword evidence="1" id="KW-0472">Membrane</keyword>
<name>A0A2S6IKS5_9FLAO</name>
<dbReference type="Proteomes" id="UP000239002">
    <property type="component" value="Unassembled WGS sequence"/>
</dbReference>
<accession>A0A2S6IKS5</accession>
<gene>
    <name evidence="2" type="ORF">LY01_01528</name>
</gene>
<evidence type="ECO:0000313" key="2">
    <source>
        <dbReference type="EMBL" id="PPK94776.1"/>
    </source>
</evidence>
<evidence type="ECO:0000256" key="1">
    <source>
        <dbReference type="SAM" id="Phobius"/>
    </source>
</evidence>
<dbReference type="EMBL" id="PTJE01000003">
    <property type="protein sequence ID" value="PPK94776.1"/>
    <property type="molecule type" value="Genomic_DNA"/>
</dbReference>
<organism evidence="2 3">
    <name type="scientific">Nonlabens xylanidelens</name>
    <dbReference type="NCBI Taxonomy" id="191564"/>
    <lineage>
        <taxon>Bacteria</taxon>
        <taxon>Pseudomonadati</taxon>
        <taxon>Bacteroidota</taxon>
        <taxon>Flavobacteriia</taxon>
        <taxon>Flavobacteriales</taxon>
        <taxon>Flavobacteriaceae</taxon>
        <taxon>Nonlabens</taxon>
    </lineage>
</organism>
<proteinExistence type="predicted"/>
<dbReference type="AlphaFoldDB" id="A0A2S6IKS5"/>
<evidence type="ECO:0000313" key="3">
    <source>
        <dbReference type="Proteomes" id="UP000239002"/>
    </source>
</evidence>
<comment type="caution">
    <text evidence="2">The sequence shown here is derived from an EMBL/GenBank/DDBJ whole genome shotgun (WGS) entry which is preliminary data.</text>
</comment>
<keyword evidence="3" id="KW-1185">Reference proteome</keyword>
<protein>
    <submittedName>
        <fullName evidence="2">Uncharacterized protein</fullName>
    </submittedName>
</protein>